<name>A0A8X6WZF0_9ARAC</name>
<keyword evidence="2" id="KW-1185">Reference proteome</keyword>
<evidence type="ECO:0000313" key="2">
    <source>
        <dbReference type="Proteomes" id="UP000886998"/>
    </source>
</evidence>
<dbReference type="EMBL" id="BMAV01003640">
    <property type="protein sequence ID" value="GFY43377.1"/>
    <property type="molecule type" value="Genomic_DNA"/>
</dbReference>
<accession>A0A8X6WZF0</accession>
<comment type="caution">
    <text evidence="1">The sequence shown here is derived from an EMBL/GenBank/DDBJ whole genome shotgun (WGS) entry which is preliminary data.</text>
</comment>
<proteinExistence type="predicted"/>
<dbReference type="AlphaFoldDB" id="A0A8X6WZF0"/>
<gene>
    <name evidence="1" type="ORF">TNIN_93371</name>
</gene>
<sequence length="161" mass="19403">MATEMGVEDVLGMRVVELRDAIWNSKYFDEEFCREFLNTIIEERERKEKIELAERKRKEEMEFSERKRKEEMEIAERKKRADFKQRMMRVEMEFELEKKLIELEGEGHFARACPDIEGAIDAGNIENEVRSNLNRDTRLKAYEEAKTVKEGRKMEEERTKE</sequence>
<organism evidence="1 2">
    <name type="scientific">Trichonephila inaurata madagascariensis</name>
    <dbReference type="NCBI Taxonomy" id="2747483"/>
    <lineage>
        <taxon>Eukaryota</taxon>
        <taxon>Metazoa</taxon>
        <taxon>Ecdysozoa</taxon>
        <taxon>Arthropoda</taxon>
        <taxon>Chelicerata</taxon>
        <taxon>Arachnida</taxon>
        <taxon>Araneae</taxon>
        <taxon>Araneomorphae</taxon>
        <taxon>Entelegynae</taxon>
        <taxon>Araneoidea</taxon>
        <taxon>Nephilidae</taxon>
        <taxon>Trichonephila</taxon>
        <taxon>Trichonephila inaurata</taxon>
    </lineage>
</organism>
<evidence type="ECO:0000313" key="1">
    <source>
        <dbReference type="EMBL" id="GFY43377.1"/>
    </source>
</evidence>
<protein>
    <submittedName>
        <fullName evidence="1">Uncharacterized protein</fullName>
    </submittedName>
</protein>
<reference evidence="1" key="1">
    <citation type="submission" date="2020-08" db="EMBL/GenBank/DDBJ databases">
        <title>Multicomponent nature underlies the extraordinary mechanical properties of spider dragline silk.</title>
        <authorList>
            <person name="Kono N."/>
            <person name="Nakamura H."/>
            <person name="Mori M."/>
            <person name="Yoshida Y."/>
            <person name="Ohtoshi R."/>
            <person name="Malay A.D."/>
            <person name="Moran D.A.P."/>
            <person name="Tomita M."/>
            <person name="Numata K."/>
            <person name="Arakawa K."/>
        </authorList>
    </citation>
    <scope>NUCLEOTIDE SEQUENCE</scope>
</reference>
<dbReference type="Proteomes" id="UP000886998">
    <property type="component" value="Unassembled WGS sequence"/>
</dbReference>